<dbReference type="Pfam" id="PF00561">
    <property type="entry name" value="Abhydrolase_1"/>
    <property type="match status" value="1"/>
</dbReference>
<feature type="domain" description="AB hydrolase-1" evidence="5">
    <location>
        <begin position="87"/>
        <end position="314"/>
    </location>
</feature>
<dbReference type="Pfam" id="PF08386">
    <property type="entry name" value="Abhydrolase_4"/>
    <property type="match status" value="1"/>
</dbReference>
<evidence type="ECO:0000313" key="7">
    <source>
        <dbReference type="EMBL" id="MDL5156185.1"/>
    </source>
</evidence>
<feature type="signal peptide" evidence="4">
    <location>
        <begin position="1"/>
        <end position="24"/>
    </location>
</feature>
<evidence type="ECO:0000259" key="5">
    <source>
        <dbReference type="Pfam" id="PF00561"/>
    </source>
</evidence>
<dbReference type="Proteomes" id="UP001231924">
    <property type="component" value="Unassembled WGS sequence"/>
</dbReference>
<organism evidence="7 8">
    <name type="scientific">Actinomycetospora termitidis</name>
    <dbReference type="NCBI Taxonomy" id="3053470"/>
    <lineage>
        <taxon>Bacteria</taxon>
        <taxon>Bacillati</taxon>
        <taxon>Actinomycetota</taxon>
        <taxon>Actinomycetes</taxon>
        <taxon>Pseudonocardiales</taxon>
        <taxon>Pseudonocardiaceae</taxon>
        <taxon>Actinomycetospora</taxon>
    </lineage>
</organism>
<keyword evidence="2 7" id="KW-0378">Hydrolase</keyword>
<sequence>MTRALLVTAVATLLAAVLTGTGWAAPPPGPLVPPLAWGKCEKDSPPAQAGFQCATATVPLDHRDPRGRTITLAVTRKPATGPKIGSLFLNPGGPGGTGTGQISAWIRLLPAGLQDRFDVVSWDPRGVGESTPVQCFDSQEAEGRFLGDSADYPTTPGQAAAYVDTWRRFGQACAARDRALLEHANTADTARDLDLLRQAVGDAKLNYIGLSYGTFLGATYANLFPDKVRAMVLDGNLAPSAWTDRNLPVTTRSISMRIGSDTAASSVLGDLLRLCGQVDASRCAFSAGSPQATVDRWNQLLARLANGPIWYAPRSELITGPGLVSRISNGLDIAFPFTSPVTNGGSAGWAGVAAGMKAIWDARDVPLPPDTPDGPLPPPSSYDGPEQGYAVSCGDAAVPPVGLFGALARNSEARNGPIGANAVWGDEPCSTWPVRAADPYRGPFNRNQAPILVLGPTRDPSTPFQNSVLMSTELRNARLLTVVGYGHTAFLNPSRCAADAQRAYFVDGTLPRPGTVCRQDATPFGASP</sequence>
<gene>
    <name evidence="7" type="ORF">QRT03_09475</name>
</gene>
<evidence type="ECO:0000256" key="4">
    <source>
        <dbReference type="SAM" id="SignalP"/>
    </source>
</evidence>
<feature type="chain" id="PRO_5046469761" evidence="4">
    <location>
        <begin position="25"/>
        <end position="528"/>
    </location>
</feature>
<dbReference type="PANTHER" id="PTHR43248:SF25">
    <property type="entry name" value="AB HYDROLASE-1 DOMAIN-CONTAINING PROTEIN-RELATED"/>
    <property type="match status" value="1"/>
</dbReference>
<evidence type="ECO:0000256" key="1">
    <source>
        <dbReference type="ARBA" id="ARBA00010088"/>
    </source>
</evidence>
<evidence type="ECO:0000256" key="3">
    <source>
        <dbReference type="SAM" id="MobiDB-lite"/>
    </source>
</evidence>
<evidence type="ECO:0000256" key="2">
    <source>
        <dbReference type="ARBA" id="ARBA00022801"/>
    </source>
</evidence>
<keyword evidence="4" id="KW-0732">Signal</keyword>
<dbReference type="PANTHER" id="PTHR43248">
    <property type="entry name" value="2-SUCCINYL-6-HYDROXY-2,4-CYCLOHEXADIENE-1-CARBOXYLATE SYNTHASE"/>
    <property type="match status" value="1"/>
</dbReference>
<protein>
    <submittedName>
        <fullName evidence="7">Alpha/beta fold hydrolase</fullName>
    </submittedName>
</protein>
<dbReference type="InterPro" id="IPR013595">
    <property type="entry name" value="Pept_S33_TAP-like_C"/>
</dbReference>
<proteinExistence type="inferred from homology"/>
<reference evidence="7 8" key="1">
    <citation type="submission" date="2023-06" db="EMBL/GenBank/DDBJ databases">
        <title>Actinomycetospora Odt1-22.</title>
        <authorList>
            <person name="Supong K."/>
        </authorList>
    </citation>
    <scope>NUCLEOTIDE SEQUENCE [LARGE SCALE GENOMIC DNA]</scope>
    <source>
        <strain evidence="7 8">Odt1-22</strain>
    </source>
</reference>
<comment type="similarity">
    <text evidence="1">Belongs to the peptidase S33 family.</text>
</comment>
<dbReference type="RefSeq" id="WP_286052438.1">
    <property type="nucleotide sequence ID" value="NZ_JASVWF010000002.1"/>
</dbReference>
<feature type="domain" description="Peptidase S33 tripeptidyl aminopeptidase-like C-terminal" evidence="6">
    <location>
        <begin position="419"/>
        <end position="517"/>
    </location>
</feature>
<comment type="caution">
    <text evidence="7">The sequence shown here is derived from an EMBL/GenBank/DDBJ whole genome shotgun (WGS) entry which is preliminary data.</text>
</comment>
<name>A0ABT7M6C7_9PSEU</name>
<dbReference type="EMBL" id="JASVWF010000002">
    <property type="protein sequence ID" value="MDL5156185.1"/>
    <property type="molecule type" value="Genomic_DNA"/>
</dbReference>
<accession>A0ABT7M6C7</accession>
<evidence type="ECO:0000313" key="8">
    <source>
        <dbReference type="Proteomes" id="UP001231924"/>
    </source>
</evidence>
<dbReference type="InterPro" id="IPR000073">
    <property type="entry name" value="AB_hydrolase_1"/>
</dbReference>
<feature type="region of interest" description="Disordered" evidence="3">
    <location>
        <begin position="363"/>
        <end position="387"/>
    </location>
</feature>
<keyword evidence="8" id="KW-1185">Reference proteome</keyword>
<dbReference type="InterPro" id="IPR051601">
    <property type="entry name" value="Serine_prot/Carboxylest_S33"/>
</dbReference>
<evidence type="ECO:0000259" key="6">
    <source>
        <dbReference type="Pfam" id="PF08386"/>
    </source>
</evidence>
<dbReference type="GO" id="GO:0016787">
    <property type="term" value="F:hydrolase activity"/>
    <property type="evidence" value="ECO:0007669"/>
    <property type="project" value="UniProtKB-KW"/>
</dbReference>
<dbReference type="SUPFAM" id="SSF53474">
    <property type="entry name" value="alpha/beta-Hydrolases"/>
    <property type="match status" value="1"/>
</dbReference>
<feature type="compositionally biased region" description="Pro residues" evidence="3">
    <location>
        <begin position="366"/>
        <end position="380"/>
    </location>
</feature>
<dbReference type="Gene3D" id="3.40.50.1820">
    <property type="entry name" value="alpha/beta hydrolase"/>
    <property type="match status" value="1"/>
</dbReference>
<dbReference type="InterPro" id="IPR029058">
    <property type="entry name" value="AB_hydrolase_fold"/>
</dbReference>